<dbReference type="PANTHER" id="PTHR33347">
    <property type="entry name" value="OSJNBA0091C07.3 PROTEIN"/>
    <property type="match status" value="1"/>
</dbReference>
<feature type="compositionally biased region" description="Polar residues" evidence="7">
    <location>
        <begin position="26"/>
        <end position="42"/>
    </location>
</feature>
<evidence type="ECO:0000256" key="5">
    <source>
        <dbReference type="ARBA" id="ARBA00023242"/>
    </source>
</evidence>
<dbReference type="GO" id="GO:0009736">
    <property type="term" value="P:cytokinin-activated signaling pathway"/>
    <property type="evidence" value="ECO:0007669"/>
    <property type="project" value="UniProtKB-KW"/>
</dbReference>
<feature type="region of interest" description="Disordered" evidence="7">
    <location>
        <begin position="141"/>
        <end position="183"/>
    </location>
</feature>
<evidence type="ECO:0000313" key="10">
    <source>
        <dbReference type="Proteomes" id="UP000008810"/>
    </source>
</evidence>
<feature type="region of interest" description="Disordered" evidence="7">
    <location>
        <begin position="90"/>
        <end position="115"/>
    </location>
</feature>
<gene>
    <name evidence="8" type="ORF">BRADI_5g06428v3</name>
</gene>
<reference evidence="8" key="2">
    <citation type="submission" date="2017-06" db="EMBL/GenBank/DDBJ databases">
        <title>WGS assembly of Brachypodium distachyon.</title>
        <authorList>
            <consortium name="The International Brachypodium Initiative"/>
            <person name="Lucas S."/>
            <person name="Harmon-Smith M."/>
            <person name="Lail K."/>
            <person name="Tice H."/>
            <person name="Grimwood J."/>
            <person name="Bruce D."/>
            <person name="Barry K."/>
            <person name="Shu S."/>
            <person name="Lindquist E."/>
            <person name="Wang M."/>
            <person name="Pitluck S."/>
            <person name="Vogel J.P."/>
            <person name="Garvin D.F."/>
            <person name="Mockler T.C."/>
            <person name="Schmutz J."/>
            <person name="Rokhsar D."/>
            <person name="Bevan M.W."/>
        </authorList>
    </citation>
    <scope>NUCLEOTIDE SEQUENCE</scope>
    <source>
        <strain evidence="8">Bd21</strain>
    </source>
</reference>
<evidence type="ECO:0000256" key="4">
    <source>
        <dbReference type="ARBA" id="ARBA00022864"/>
    </source>
</evidence>
<dbReference type="EnsemblPlants" id="PNT60835">
    <property type="protein sequence ID" value="PNT60835"/>
    <property type="gene ID" value="BRADI_5g06428v3"/>
</dbReference>
<dbReference type="Gramene" id="PNT60835">
    <property type="protein sequence ID" value="PNT60835"/>
    <property type="gene ID" value="BRADI_5g06428v3"/>
</dbReference>
<evidence type="ECO:0000256" key="7">
    <source>
        <dbReference type="SAM" id="MobiDB-lite"/>
    </source>
</evidence>
<keyword evidence="2" id="KW-0963">Cytoplasm</keyword>
<keyword evidence="3" id="KW-0203">Cytokinin biosynthesis</keyword>
<evidence type="ECO:0000313" key="9">
    <source>
        <dbReference type="EnsemblPlants" id="PNT60835"/>
    </source>
</evidence>
<keyword evidence="10" id="KW-1185">Reference proteome</keyword>
<name>A0A2K2CFN0_BRADI</name>
<evidence type="ECO:0000256" key="1">
    <source>
        <dbReference type="ARBA" id="ARBA00004496"/>
    </source>
</evidence>
<feature type="region of interest" description="Disordered" evidence="7">
    <location>
        <begin position="1"/>
        <end position="58"/>
    </location>
</feature>
<dbReference type="EMBL" id="CM000884">
    <property type="protein sequence ID" value="PNT60835.1"/>
    <property type="molecule type" value="Genomic_DNA"/>
</dbReference>
<proteinExistence type="inferred from homology"/>
<dbReference type="GO" id="GO:0009691">
    <property type="term" value="P:cytokinin biosynthetic process"/>
    <property type="evidence" value="ECO:0007669"/>
    <property type="project" value="UniProtKB-KW"/>
</dbReference>
<keyword evidence="5" id="KW-0539">Nucleus</keyword>
<dbReference type="AlphaFoldDB" id="A0A2K2CFN0"/>
<organism evidence="8">
    <name type="scientific">Brachypodium distachyon</name>
    <name type="common">Purple false brome</name>
    <name type="synonym">Trachynia distachya</name>
    <dbReference type="NCBI Taxonomy" id="15368"/>
    <lineage>
        <taxon>Eukaryota</taxon>
        <taxon>Viridiplantae</taxon>
        <taxon>Streptophyta</taxon>
        <taxon>Embryophyta</taxon>
        <taxon>Tracheophyta</taxon>
        <taxon>Spermatophyta</taxon>
        <taxon>Magnoliopsida</taxon>
        <taxon>Liliopsida</taxon>
        <taxon>Poales</taxon>
        <taxon>Poaceae</taxon>
        <taxon>BOP clade</taxon>
        <taxon>Pooideae</taxon>
        <taxon>Stipodae</taxon>
        <taxon>Brachypodieae</taxon>
        <taxon>Brachypodium</taxon>
    </lineage>
</organism>
<evidence type="ECO:0000256" key="6">
    <source>
        <dbReference type="ARBA" id="ARBA00024199"/>
    </source>
</evidence>
<evidence type="ECO:0000256" key="3">
    <source>
        <dbReference type="ARBA" id="ARBA00022712"/>
    </source>
</evidence>
<dbReference type="PANTHER" id="PTHR33347:SF1">
    <property type="entry name" value="PROTEIN SOB FIVE-LIKE 5"/>
    <property type="match status" value="1"/>
</dbReference>
<dbReference type="GO" id="GO:0005737">
    <property type="term" value="C:cytoplasm"/>
    <property type="evidence" value="ECO:0007669"/>
    <property type="project" value="UniProtKB-SubCell"/>
</dbReference>
<reference evidence="8 9" key="1">
    <citation type="journal article" date="2010" name="Nature">
        <title>Genome sequencing and analysis of the model grass Brachypodium distachyon.</title>
        <authorList>
            <consortium name="International Brachypodium Initiative"/>
        </authorList>
    </citation>
    <scope>NUCLEOTIDE SEQUENCE [LARGE SCALE GENOMIC DNA]</scope>
    <source>
        <strain evidence="8 9">Bd21</strain>
    </source>
</reference>
<evidence type="ECO:0000256" key="2">
    <source>
        <dbReference type="ARBA" id="ARBA00022490"/>
    </source>
</evidence>
<reference evidence="9" key="3">
    <citation type="submission" date="2018-08" db="UniProtKB">
        <authorList>
            <consortium name="EnsemblPlants"/>
        </authorList>
    </citation>
    <scope>IDENTIFICATION</scope>
    <source>
        <strain evidence="9">cv. Bd21</strain>
    </source>
</reference>
<feature type="compositionally biased region" description="Low complexity" evidence="7">
    <location>
        <begin position="157"/>
        <end position="168"/>
    </location>
</feature>
<evidence type="ECO:0000313" key="8">
    <source>
        <dbReference type="EMBL" id="PNT60835.1"/>
    </source>
</evidence>
<dbReference type="InterPro" id="IPR044670">
    <property type="entry name" value="SOFL"/>
</dbReference>
<dbReference type="Proteomes" id="UP000008810">
    <property type="component" value="Chromosome 5"/>
</dbReference>
<comment type="subcellular location">
    <subcellularLocation>
        <location evidence="1">Cytoplasm</location>
    </subcellularLocation>
</comment>
<accession>A0A2K2CFN0</accession>
<keyword evidence="4" id="KW-0932">Cytokinin signaling pathway</keyword>
<dbReference type="InParanoid" id="A0A2K2CFN0"/>
<protein>
    <submittedName>
        <fullName evidence="8 9">Uncharacterized protein</fullName>
    </submittedName>
</protein>
<comment type="similarity">
    <text evidence="6">Belongs to the SOFL plant protein family.</text>
</comment>
<sequence>MGRLACPAAPDRDKTTVSTRLEIPTPLSSYTPLRSTTAQSVSMRRGEEDEESSQCSSGCQSGWTVYLEQSGSAGQHQRCTVPYQQRRQTMLPQAEYSSDDEEDSMVSDASSGPQVEGQMIQCMLSQPQLRRRRSFLEGDECCYDDSSSGTGGRRSESFSGSGNSFVSTRRSPGLGDVKSGKKRKAAVVKREEAAAMGRNAGVVDDDDNEDLHDSASSSAVACTDVVEAMHGGRDELYMDLQPSCVLSRPSILLPSGRRAVRSTGVQGFVMLHRN</sequence>